<organism evidence="2">
    <name type="scientific">Gordonia sp. MP11Mi</name>
    <dbReference type="NCBI Taxonomy" id="3022769"/>
    <lineage>
        <taxon>Bacteria</taxon>
        <taxon>Bacillati</taxon>
        <taxon>Actinomycetota</taxon>
        <taxon>Actinomycetes</taxon>
        <taxon>Mycobacteriales</taxon>
        <taxon>Gordoniaceae</taxon>
        <taxon>Gordonia</taxon>
    </lineage>
</organism>
<accession>A0AA97CYC3</accession>
<dbReference type="RefSeq" id="WP_420039811.1">
    <property type="nucleotide sequence ID" value="NZ_CP128986.1"/>
</dbReference>
<evidence type="ECO:0000259" key="1">
    <source>
        <dbReference type="Pfam" id="PF13622"/>
    </source>
</evidence>
<gene>
    <name evidence="2" type="ORF">MP11Mi_31560</name>
</gene>
<dbReference type="EMBL" id="CP128986">
    <property type="protein sequence ID" value="WOC14044.1"/>
    <property type="molecule type" value="Genomic_DNA"/>
</dbReference>
<feature type="domain" description="Acyl-CoA thioesterase-like N-terminal HotDog" evidence="1">
    <location>
        <begin position="19"/>
        <end position="99"/>
    </location>
</feature>
<sequence>MAYFERGDEGFLPLSFSQSQWSPESINGSALAGLTAHVLESDCGAPGYQAAKLTLDIFRQPAFAPIQTETMVVREGRSIRMADLFVRQGDRTVARASMVAIRPTQDPAGIRWHPTSEAMAFSEHMAAVLPTPGILWGSDEHPDGWSSTMTEHQNAGRKRLWFDQPRLFADVDNTPLVRAAMVGELTNTLTSWSDHGIGFINHDVTILLARPPVGAIVGIEADNHMSANGIAAGATTMWDTHGRFGISMAGAVAHMIGTLNLSSGPAEWTETNHAYSPDFDATP</sequence>
<name>A0AA97CYC3_9ACTN</name>
<dbReference type="InterPro" id="IPR042171">
    <property type="entry name" value="Acyl-CoA_hotdog"/>
</dbReference>
<reference evidence="2" key="1">
    <citation type="submission" date="2023-06" db="EMBL/GenBank/DDBJ databases">
        <title>Gordonia sp. nov. and Pseudochrobactrum sp. nov., two species isolated from the burying beetle Nicrophorus vespilloides.</title>
        <authorList>
            <person name="Poehlein A."/>
            <person name="Guzman J."/>
            <person name="Daniel R."/>
            <person name="Vilcinskas A."/>
        </authorList>
    </citation>
    <scope>NUCLEOTIDE SEQUENCE</scope>
    <source>
        <strain evidence="2">MP11Mi</strain>
    </source>
</reference>
<protein>
    <recommendedName>
        <fullName evidence="1">Acyl-CoA thioesterase-like N-terminal HotDog domain-containing protein</fullName>
    </recommendedName>
</protein>
<dbReference type="AlphaFoldDB" id="A0AA97CYC3"/>
<dbReference type="InterPro" id="IPR049449">
    <property type="entry name" value="TesB_ACOT8-like_N"/>
</dbReference>
<proteinExistence type="predicted"/>
<dbReference type="Gene3D" id="2.40.160.210">
    <property type="entry name" value="Acyl-CoA thioesterase, double hotdog domain"/>
    <property type="match status" value="1"/>
</dbReference>
<evidence type="ECO:0000313" key="2">
    <source>
        <dbReference type="EMBL" id="WOC14044.1"/>
    </source>
</evidence>
<dbReference type="Pfam" id="PF13622">
    <property type="entry name" value="4HBT_3"/>
    <property type="match status" value="1"/>
</dbReference>